<name>A0A7T3BPQ8_NEICI</name>
<dbReference type="AlphaFoldDB" id="A0A7T3BPQ8"/>
<protein>
    <submittedName>
        <fullName evidence="1">Response regulator</fullName>
    </submittedName>
</protein>
<dbReference type="EMBL" id="CP065726">
    <property type="protein sequence ID" value="QPT38418.1"/>
    <property type="molecule type" value="Genomic_DNA"/>
</dbReference>
<evidence type="ECO:0000313" key="2">
    <source>
        <dbReference type="Proteomes" id="UP000594865"/>
    </source>
</evidence>
<dbReference type="Gene3D" id="3.40.50.2300">
    <property type="match status" value="1"/>
</dbReference>
<accession>A0A7T3BPQ8</accession>
<reference evidence="1 2" key="1">
    <citation type="submission" date="2020-12" db="EMBL/GenBank/DDBJ databases">
        <title>FDA dAtabase for Regulatory Grade micrObial Sequences (FDA-ARGOS): Supporting development and validation of Infectious Disease Dx tests.</title>
        <authorList>
            <person name="Sproer C."/>
            <person name="Gronow S."/>
            <person name="Severitt S."/>
            <person name="Schroder I."/>
            <person name="Tallon L."/>
            <person name="Sadzewicz L."/>
            <person name="Zhao X."/>
            <person name="Boylan J."/>
            <person name="Ott S."/>
            <person name="Bowen H."/>
            <person name="Vavikolanu K."/>
            <person name="Mehta A."/>
            <person name="Aluvathingal J."/>
            <person name="Nadendla S."/>
            <person name="Lowell S."/>
            <person name="Myers T."/>
            <person name="Yan Y."/>
            <person name="Sichtig H."/>
        </authorList>
    </citation>
    <scope>NUCLEOTIDE SEQUENCE [LARGE SCALE GENOMIC DNA]</scope>
    <source>
        <strain evidence="1 2">FDAARGOS_871</strain>
    </source>
</reference>
<gene>
    <name evidence="1" type="ORF">I6G28_02365</name>
</gene>
<evidence type="ECO:0000313" key="1">
    <source>
        <dbReference type="EMBL" id="QPT38418.1"/>
    </source>
</evidence>
<proteinExistence type="predicted"/>
<dbReference type="RefSeq" id="WP_107960620.1">
    <property type="nucleotide sequence ID" value="NZ_CP065726.1"/>
</dbReference>
<dbReference type="InterPro" id="IPR011006">
    <property type="entry name" value="CheY-like_superfamily"/>
</dbReference>
<dbReference type="Proteomes" id="UP000594865">
    <property type="component" value="Chromosome"/>
</dbReference>
<sequence length="365" mass="40689">MEVQIPKIKTVHVMLAGMTAHQESIFKMAFKMHNTTRYETVPSSDGSIVPDLVLVDTDAEGGLDLWKEFGERYKDIPVTVCSEKAPDAEVPYLPKPIRFETLFPMLRKLLQGENVYGKSFTAPVGQSAKGSGNEQRTTTIRRFNPNKGLLGALRFAEKNGQDIAILHGGKPVLIVFPSIQRVLLTESAEKLEQLCKDDNVQVGCKVVPDNPQWREKAKVSIMSCMWQLSIWTAQGRLIYPISPDTLFTLRSWPNLTRLAHVPESIRLSAFLTKTSVNLNVLYKVMPLSINDILNYIAATYATGFLSVDLKTVSQHSYHDTVDKIDIGVNSASDSEMAKEAVKMTAPSQTQPRGLLQRLMKKLLGN</sequence>
<organism evidence="1 2">
    <name type="scientific">Neisseria cinerea</name>
    <dbReference type="NCBI Taxonomy" id="483"/>
    <lineage>
        <taxon>Bacteria</taxon>
        <taxon>Pseudomonadati</taxon>
        <taxon>Pseudomonadota</taxon>
        <taxon>Betaproteobacteria</taxon>
        <taxon>Neisseriales</taxon>
        <taxon>Neisseriaceae</taxon>
        <taxon>Neisseria</taxon>
    </lineage>
</organism>
<dbReference type="GeneID" id="84021580"/>
<keyword evidence="2" id="KW-1185">Reference proteome</keyword>
<dbReference type="SUPFAM" id="SSF52172">
    <property type="entry name" value="CheY-like"/>
    <property type="match status" value="1"/>
</dbReference>